<gene>
    <name evidence="1" type="ORF">GCM10011340_00230</name>
</gene>
<sequence>MKNTLHILNGDSTLSIFNQCSIAGDTFVWREVLAEGPVSHLIGSDAFWLEREAFMTSFFELKPNQYREEVKAPFEQMASQITHYEEVVLWFEYDLFCQINMLALIEWLGQRREAGQTISLVCAGKVPGEDQLKGLGQLNPEHYNELFNSRLKLNTREFVFAADVFKLYCSPQHNELFTYIILPSQEFPYLSEALQAHFRRFPYQSIGLNEIEQQIIRLAPQCQSQHQLVGKLLQWQTTYGFGDSQYFSYLNYLSSLFESTEPLKLKTEPELSSAINKLNRSSALGGTSLNDWIYDPQAEELLSAP</sequence>
<dbReference type="RefSeq" id="WP_189628154.1">
    <property type="nucleotide sequence ID" value="NZ_BNAG01000001.1"/>
</dbReference>
<reference evidence="2" key="1">
    <citation type="journal article" date="2019" name="Int. J. Syst. Evol. Microbiol.">
        <title>The Global Catalogue of Microorganisms (GCM) 10K type strain sequencing project: providing services to taxonomists for standard genome sequencing and annotation.</title>
        <authorList>
            <consortium name="The Broad Institute Genomics Platform"/>
            <consortium name="The Broad Institute Genome Sequencing Center for Infectious Disease"/>
            <person name="Wu L."/>
            <person name="Ma J."/>
        </authorList>
    </citation>
    <scope>NUCLEOTIDE SEQUENCE [LARGE SCALE GENOMIC DNA]</scope>
    <source>
        <strain evidence="2">CGMCC 1.15111</strain>
    </source>
</reference>
<evidence type="ECO:0000313" key="2">
    <source>
        <dbReference type="Proteomes" id="UP000658258"/>
    </source>
</evidence>
<proteinExistence type="predicted"/>
<dbReference type="EMBL" id="BNAG01000001">
    <property type="protein sequence ID" value="GHE50375.1"/>
    <property type="molecule type" value="Genomic_DNA"/>
</dbReference>
<name>A0ABQ3I1Y3_9BACT</name>
<evidence type="ECO:0000313" key="1">
    <source>
        <dbReference type="EMBL" id="GHE50375.1"/>
    </source>
</evidence>
<comment type="caution">
    <text evidence="1">The sequence shown here is derived from an EMBL/GenBank/DDBJ whole genome shotgun (WGS) entry which is preliminary data.</text>
</comment>
<accession>A0ABQ3I1Y3</accession>
<organism evidence="1 2">
    <name type="scientific">Roseivirga thermotolerans</name>
    <dbReference type="NCBI Taxonomy" id="1758176"/>
    <lineage>
        <taxon>Bacteria</taxon>
        <taxon>Pseudomonadati</taxon>
        <taxon>Bacteroidota</taxon>
        <taxon>Cytophagia</taxon>
        <taxon>Cytophagales</taxon>
        <taxon>Roseivirgaceae</taxon>
        <taxon>Roseivirga</taxon>
    </lineage>
</organism>
<dbReference type="Proteomes" id="UP000658258">
    <property type="component" value="Unassembled WGS sequence"/>
</dbReference>
<protein>
    <recommendedName>
        <fullName evidence="3">DUF1835 domain-containing protein</fullName>
    </recommendedName>
</protein>
<evidence type="ECO:0008006" key="3">
    <source>
        <dbReference type="Google" id="ProtNLM"/>
    </source>
</evidence>
<keyword evidence="2" id="KW-1185">Reference proteome</keyword>